<reference evidence="2 3" key="1">
    <citation type="submission" date="2021-06" db="EMBL/GenBank/DDBJ databases">
        <authorList>
            <person name="Sun Q."/>
            <person name="Li D."/>
        </authorList>
    </citation>
    <scope>NUCLEOTIDE SEQUENCE [LARGE SCALE GENOMIC DNA]</scope>
    <source>
        <strain evidence="2 3">MSJ-2</strain>
    </source>
</reference>
<evidence type="ECO:0000313" key="2">
    <source>
        <dbReference type="EMBL" id="MBU5627692.1"/>
    </source>
</evidence>
<dbReference type="InterPro" id="IPR032111">
    <property type="entry name" value="Clostridium_phage_holin"/>
</dbReference>
<dbReference type="RefSeq" id="WP_216633036.1">
    <property type="nucleotide sequence ID" value="NZ_JAHLQN010000001.1"/>
</dbReference>
<protein>
    <submittedName>
        <fullName evidence="2">Phage holin family protein</fullName>
    </submittedName>
</protein>
<organism evidence="2 3">
    <name type="scientific">Dysosmobacter acutus</name>
    <dbReference type="NCBI Taxonomy" id="2841504"/>
    <lineage>
        <taxon>Bacteria</taxon>
        <taxon>Bacillati</taxon>
        <taxon>Bacillota</taxon>
        <taxon>Clostridia</taxon>
        <taxon>Eubacteriales</taxon>
        <taxon>Oscillospiraceae</taxon>
        <taxon>Dysosmobacter</taxon>
    </lineage>
</organism>
<dbReference type="Pfam" id="PF16079">
    <property type="entry name" value="Phage_holin_5_2"/>
    <property type="match status" value="1"/>
</dbReference>
<name>A0ABS6FBP0_9FIRM</name>
<feature type="transmembrane region" description="Helical" evidence="1">
    <location>
        <begin position="34"/>
        <end position="53"/>
    </location>
</feature>
<sequence length="92" mass="9204">MDITSLGITGVAVITVICYLIGQAVKVTGLDNKYIPVIVGTTGGILGVAGMFLMPDFPANDYMTAVAVGIVSGLAATGINQVVKQMGGGGSE</sequence>
<gene>
    <name evidence="2" type="ORF">KQI82_12310</name>
</gene>
<comment type="caution">
    <text evidence="2">The sequence shown here is derived from an EMBL/GenBank/DDBJ whole genome shotgun (WGS) entry which is preliminary data.</text>
</comment>
<evidence type="ECO:0000313" key="3">
    <source>
        <dbReference type="Proteomes" id="UP000787672"/>
    </source>
</evidence>
<dbReference type="EMBL" id="JAHLQN010000001">
    <property type="protein sequence ID" value="MBU5627692.1"/>
    <property type="molecule type" value="Genomic_DNA"/>
</dbReference>
<keyword evidence="1" id="KW-0472">Membrane</keyword>
<proteinExistence type="predicted"/>
<evidence type="ECO:0000256" key="1">
    <source>
        <dbReference type="SAM" id="Phobius"/>
    </source>
</evidence>
<keyword evidence="1" id="KW-1133">Transmembrane helix</keyword>
<dbReference type="Proteomes" id="UP000787672">
    <property type="component" value="Unassembled WGS sequence"/>
</dbReference>
<feature type="transmembrane region" description="Helical" evidence="1">
    <location>
        <begin position="65"/>
        <end position="83"/>
    </location>
</feature>
<keyword evidence="1" id="KW-0812">Transmembrane</keyword>
<accession>A0ABS6FBP0</accession>
<keyword evidence="3" id="KW-1185">Reference proteome</keyword>
<feature type="transmembrane region" description="Helical" evidence="1">
    <location>
        <begin position="6"/>
        <end position="22"/>
    </location>
</feature>